<dbReference type="EMBL" id="VSRR010024786">
    <property type="protein sequence ID" value="MPC66459.1"/>
    <property type="molecule type" value="Genomic_DNA"/>
</dbReference>
<accession>A0A5B7H9H6</accession>
<organism evidence="1 2">
    <name type="scientific">Portunus trituberculatus</name>
    <name type="common">Swimming crab</name>
    <name type="synonym">Neptunus trituberculatus</name>
    <dbReference type="NCBI Taxonomy" id="210409"/>
    <lineage>
        <taxon>Eukaryota</taxon>
        <taxon>Metazoa</taxon>
        <taxon>Ecdysozoa</taxon>
        <taxon>Arthropoda</taxon>
        <taxon>Crustacea</taxon>
        <taxon>Multicrustacea</taxon>
        <taxon>Malacostraca</taxon>
        <taxon>Eumalacostraca</taxon>
        <taxon>Eucarida</taxon>
        <taxon>Decapoda</taxon>
        <taxon>Pleocyemata</taxon>
        <taxon>Brachyura</taxon>
        <taxon>Eubrachyura</taxon>
        <taxon>Portunoidea</taxon>
        <taxon>Portunidae</taxon>
        <taxon>Portuninae</taxon>
        <taxon>Portunus</taxon>
    </lineage>
</organism>
<keyword evidence="2" id="KW-1185">Reference proteome</keyword>
<name>A0A5B7H9H6_PORTR</name>
<comment type="caution">
    <text evidence="1">The sequence shown here is derived from an EMBL/GenBank/DDBJ whole genome shotgun (WGS) entry which is preliminary data.</text>
</comment>
<evidence type="ECO:0000313" key="2">
    <source>
        <dbReference type="Proteomes" id="UP000324222"/>
    </source>
</evidence>
<dbReference type="AlphaFoldDB" id="A0A5B7H9H6"/>
<reference evidence="1 2" key="1">
    <citation type="submission" date="2019-05" db="EMBL/GenBank/DDBJ databases">
        <title>Another draft genome of Portunus trituberculatus and its Hox gene families provides insights of decapod evolution.</title>
        <authorList>
            <person name="Jeong J.-H."/>
            <person name="Song I."/>
            <person name="Kim S."/>
            <person name="Choi T."/>
            <person name="Kim D."/>
            <person name="Ryu S."/>
            <person name="Kim W."/>
        </authorList>
    </citation>
    <scope>NUCLEOTIDE SEQUENCE [LARGE SCALE GENOMIC DNA]</scope>
    <source>
        <tissue evidence="1">Muscle</tissue>
    </source>
</reference>
<dbReference type="Proteomes" id="UP000324222">
    <property type="component" value="Unassembled WGS sequence"/>
</dbReference>
<gene>
    <name evidence="1" type="ORF">E2C01_060607</name>
</gene>
<protein>
    <submittedName>
        <fullName evidence="1">Uncharacterized protein</fullName>
    </submittedName>
</protein>
<evidence type="ECO:0000313" key="1">
    <source>
        <dbReference type="EMBL" id="MPC66459.1"/>
    </source>
</evidence>
<sequence>MRLCYWSWPLPFQGYNWIWVLKPGQTPAHHPFMKTSPLFKLVPRLTGKAASLGSWCFSPYLHLLPLLSPCRTPASGLHLPAYC</sequence>
<proteinExistence type="predicted"/>